<keyword evidence="1" id="KW-0472">Membrane</keyword>
<accession>A0AAQ4DNA3</accession>
<protein>
    <submittedName>
        <fullName evidence="2">Uncharacterized protein</fullName>
    </submittedName>
</protein>
<evidence type="ECO:0000313" key="3">
    <source>
        <dbReference type="Proteomes" id="UP001321473"/>
    </source>
</evidence>
<reference evidence="2 3" key="1">
    <citation type="journal article" date="2023" name="Arcadia Sci">
        <title>De novo assembly of a long-read Amblyomma americanum tick genome.</title>
        <authorList>
            <person name="Chou S."/>
            <person name="Poskanzer K.E."/>
            <person name="Rollins M."/>
            <person name="Thuy-Boun P.S."/>
        </authorList>
    </citation>
    <scope>NUCLEOTIDE SEQUENCE [LARGE SCALE GENOMIC DNA]</scope>
    <source>
        <strain evidence="2">F_SG_1</strain>
        <tissue evidence="2">Salivary glands</tissue>
    </source>
</reference>
<feature type="transmembrane region" description="Helical" evidence="1">
    <location>
        <begin position="74"/>
        <end position="95"/>
    </location>
</feature>
<keyword evidence="3" id="KW-1185">Reference proteome</keyword>
<keyword evidence="1" id="KW-1133">Transmembrane helix</keyword>
<dbReference type="EMBL" id="JARKHS020028836">
    <property type="protein sequence ID" value="KAK8763943.1"/>
    <property type="molecule type" value="Genomic_DNA"/>
</dbReference>
<keyword evidence="1" id="KW-0812">Transmembrane</keyword>
<gene>
    <name evidence="2" type="ORF">V5799_033443</name>
</gene>
<evidence type="ECO:0000256" key="1">
    <source>
        <dbReference type="SAM" id="Phobius"/>
    </source>
</evidence>
<dbReference type="AlphaFoldDB" id="A0AAQ4DNA3"/>
<organism evidence="2 3">
    <name type="scientific">Amblyomma americanum</name>
    <name type="common">Lone star tick</name>
    <dbReference type="NCBI Taxonomy" id="6943"/>
    <lineage>
        <taxon>Eukaryota</taxon>
        <taxon>Metazoa</taxon>
        <taxon>Ecdysozoa</taxon>
        <taxon>Arthropoda</taxon>
        <taxon>Chelicerata</taxon>
        <taxon>Arachnida</taxon>
        <taxon>Acari</taxon>
        <taxon>Parasitiformes</taxon>
        <taxon>Ixodida</taxon>
        <taxon>Ixodoidea</taxon>
        <taxon>Ixodidae</taxon>
        <taxon>Amblyomminae</taxon>
        <taxon>Amblyomma</taxon>
    </lineage>
</organism>
<dbReference type="Proteomes" id="UP001321473">
    <property type="component" value="Unassembled WGS sequence"/>
</dbReference>
<name>A0AAQ4DNA3_AMBAM</name>
<comment type="caution">
    <text evidence="2">The sequence shown here is derived from an EMBL/GenBank/DDBJ whole genome shotgun (WGS) entry which is preliminary data.</text>
</comment>
<sequence length="114" mass="12515">MHGQSLFVRRVVFIIQIALSFKPRGTFCIIFHRLNRTLAISDKRIKSGAPRPGSHSPNQPCSSLSFSTTCSRDMANLSSLIVFTAAFIAAVFIPFGPGRSASSMPDERIEDSLQ</sequence>
<evidence type="ECO:0000313" key="2">
    <source>
        <dbReference type="EMBL" id="KAK8763943.1"/>
    </source>
</evidence>
<proteinExistence type="predicted"/>